<reference evidence="1 2" key="1">
    <citation type="submission" date="2024-09" db="EMBL/GenBank/DDBJ databases">
        <authorList>
            <person name="Sun Q."/>
            <person name="Mori K."/>
        </authorList>
    </citation>
    <scope>NUCLEOTIDE SEQUENCE [LARGE SCALE GENOMIC DNA]</scope>
    <source>
        <strain evidence="1 2">JCM 13852</strain>
    </source>
</reference>
<evidence type="ECO:0000313" key="1">
    <source>
        <dbReference type="EMBL" id="MFB9686531.1"/>
    </source>
</evidence>
<dbReference type="EMBL" id="JBHMBK010000014">
    <property type="protein sequence ID" value="MFB9686531.1"/>
    <property type="molecule type" value="Genomic_DNA"/>
</dbReference>
<dbReference type="Proteomes" id="UP001589535">
    <property type="component" value="Unassembled WGS sequence"/>
</dbReference>
<comment type="caution">
    <text evidence="1">The sequence shown here is derived from an EMBL/GenBank/DDBJ whole genome shotgun (WGS) entry which is preliminary data.</text>
</comment>
<proteinExistence type="predicted"/>
<organism evidence="1 2">
    <name type="scientific">Amycolatopsis plumensis</name>
    <dbReference type="NCBI Taxonomy" id="236508"/>
    <lineage>
        <taxon>Bacteria</taxon>
        <taxon>Bacillati</taxon>
        <taxon>Actinomycetota</taxon>
        <taxon>Actinomycetes</taxon>
        <taxon>Pseudonocardiales</taxon>
        <taxon>Pseudonocardiaceae</taxon>
        <taxon>Amycolatopsis</taxon>
    </lineage>
</organism>
<sequence>MPREAHSVINILQPTLGADELAAVGDVFASSWVDRERMTSVGSCSEGVFVSMQLAGAGPQTDVVLPTEQEDLDAFACAGSPAWHIAGPLSKRALYVGVRERIDGRER</sequence>
<dbReference type="RefSeq" id="WP_378195839.1">
    <property type="nucleotide sequence ID" value="NZ_JBHMBK010000014.1"/>
</dbReference>
<gene>
    <name evidence="1" type="ORF">ACFFTO_20250</name>
</gene>
<accession>A0ABV5U606</accession>
<evidence type="ECO:0000313" key="2">
    <source>
        <dbReference type="Proteomes" id="UP001589535"/>
    </source>
</evidence>
<name>A0ABV5U606_9PSEU</name>
<keyword evidence="2" id="KW-1185">Reference proteome</keyword>
<protein>
    <submittedName>
        <fullName evidence="1">Uncharacterized protein</fullName>
    </submittedName>
</protein>